<sequence length="131" mass="13709">MYYGGGNATKVNDGNKPLTTDFVSLHLKGRTDGFALKGGDATQGALQTMYDGPRPDLRSAPNKCHWHGVDGHFQPMRKQGAIILGTGGDNSNGAVGTFYEGFMANGVTSAATDAMIQANIVAVGYKTLPTS</sequence>
<dbReference type="GO" id="GO:0019566">
    <property type="term" value="P:arabinose metabolic process"/>
    <property type="evidence" value="ECO:0007669"/>
    <property type="project" value="InterPro"/>
</dbReference>
<evidence type="ECO:0000313" key="2">
    <source>
        <dbReference type="EMBL" id="CAD9406517.1"/>
    </source>
</evidence>
<proteinExistence type="predicted"/>
<name>A0A7S2BVB0_9EUKA</name>
<feature type="domain" description="Alpha-L-arabinofuranosidase B catalytic" evidence="1">
    <location>
        <begin position="6"/>
        <end position="126"/>
    </location>
</feature>
<dbReference type="PANTHER" id="PTHR39447:SF2">
    <property type="entry name" value="ALPHA-L-ARABINOFURANOSIDASE B"/>
    <property type="match status" value="1"/>
</dbReference>
<dbReference type="GO" id="GO:0031221">
    <property type="term" value="P:arabinan metabolic process"/>
    <property type="evidence" value="ECO:0007669"/>
    <property type="project" value="InterPro"/>
</dbReference>
<dbReference type="InterPro" id="IPR013320">
    <property type="entry name" value="ConA-like_dom_sf"/>
</dbReference>
<dbReference type="GO" id="GO:0046556">
    <property type="term" value="F:alpha-L-arabinofuranosidase activity"/>
    <property type="evidence" value="ECO:0007669"/>
    <property type="project" value="InterPro"/>
</dbReference>
<dbReference type="EMBL" id="HBGU01007367">
    <property type="protein sequence ID" value="CAD9406517.1"/>
    <property type="molecule type" value="Transcribed_RNA"/>
</dbReference>
<reference evidence="2" key="1">
    <citation type="submission" date="2021-01" db="EMBL/GenBank/DDBJ databases">
        <authorList>
            <person name="Corre E."/>
            <person name="Pelletier E."/>
            <person name="Niang G."/>
            <person name="Scheremetjew M."/>
            <person name="Finn R."/>
            <person name="Kale V."/>
            <person name="Holt S."/>
            <person name="Cochrane G."/>
            <person name="Meng A."/>
            <person name="Brown T."/>
            <person name="Cohen L."/>
        </authorList>
    </citation>
    <scope>NUCLEOTIDE SEQUENCE</scope>
    <source>
        <strain evidence="2">UTEX LB 985</strain>
    </source>
</reference>
<dbReference type="InterPro" id="IPR015289">
    <property type="entry name" value="A-L-arabinofuranosidase_B_cat"/>
</dbReference>
<dbReference type="GO" id="GO:0045490">
    <property type="term" value="P:pectin catabolic process"/>
    <property type="evidence" value="ECO:0007669"/>
    <property type="project" value="TreeGrafter"/>
</dbReference>
<dbReference type="Pfam" id="PF09206">
    <property type="entry name" value="ArabFuran-catal"/>
    <property type="match status" value="1"/>
</dbReference>
<protein>
    <recommendedName>
        <fullName evidence="1">Alpha-L-arabinofuranosidase B catalytic domain-containing protein</fullName>
    </recommendedName>
</protein>
<dbReference type="PANTHER" id="PTHR39447">
    <property type="entry name" value="ALPHA-L-ARABINOFURANOSIDASE B"/>
    <property type="match status" value="1"/>
</dbReference>
<organism evidence="2">
    <name type="scientific">Haptolina brevifila</name>
    <dbReference type="NCBI Taxonomy" id="156173"/>
    <lineage>
        <taxon>Eukaryota</taxon>
        <taxon>Haptista</taxon>
        <taxon>Haptophyta</taxon>
        <taxon>Prymnesiophyceae</taxon>
        <taxon>Prymnesiales</taxon>
        <taxon>Prymnesiaceae</taxon>
        <taxon>Haptolina</taxon>
    </lineage>
</organism>
<evidence type="ECO:0000259" key="1">
    <source>
        <dbReference type="Pfam" id="PF09206"/>
    </source>
</evidence>
<dbReference type="Gene3D" id="2.60.120.200">
    <property type="match status" value="1"/>
</dbReference>
<accession>A0A7S2BVB0</accession>
<dbReference type="SUPFAM" id="SSF49899">
    <property type="entry name" value="Concanavalin A-like lectins/glucanases"/>
    <property type="match status" value="1"/>
</dbReference>
<dbReference type="InterPro" id="IPR038964">
    <property type="entry name" value="ABFB"/>
</dbReference>
<gene>
    <name evidence="2" type="ORF">CBRE1094_LOCUS4031</name>
</gene>
<dbReference type="AlphaFoldDB" id="A0A7S2BVB0"/>